<dbReference type="STRING" id="1802471.A2115_01005"/>
<dbReference type="InterPro" id="IPR003500">
    <property type="entry name" value="RpiB_LacA_LacB"/>
</dbReference>
<protein>
    <recommendedName>
        <fullName evidence="4">Ribose-5-phosphate isomerase</fullName>
    </recommendedName>
</protein>
<dbReference type="EMBL" id="MGFJ01000025">
    <property type="protein sequence ID" value="OGM02306.1"/>
    <property type="molecule type" value="Genomic_DNA"/>
</dbReference>
<name>A0A1F7WHJ2_9BACT</name>
<proteinExistence type="inferred from homology"/>
<dbReference type="PIRSF" id="PIRSF005384">
    <property type="entry name" value="RpiB_LacA_B"/>
    <property type="match status" value="1"/>
</dbReference>
<comment type="caution">
    <text evidence="2">The sequence shown here is derived from an EMBL/GenBank/DDBJ whole genome shotgun (WGS) entry which is preliminary data.</text>
</comment>
<dbReference type="Pfam" id="PF02502">
    <property type="entry name" value="LacAB_rpiB"/>
    <property type="match status" value="1"/>
</dbReference>
<evidence type="ECO:0000313" key="2">
    <source>
        <dbReference type="EMBL" id="OGM02306.1"/>
    </source>
</evidence>
<reference evidence="2 3" key="1">
    <citation type="journal article" date="2016" name="Nat. Commun.">
        <title>Thousands of microbial genomes shed light on interconnected biogeochemical processes in an aquifer system.</title>
        <authorList>
            <person name="Anantharaman K."/>
            <person name="Brown C.T."/>
            <person name="Hug L.A."/>
            <person name="Sharon I."/>
            <person name="Castelle C.J."/>
            <person name="Probst A.J."/>
            <person name="Thomas B.C."/>
            <person name="Singh A."/>
            <person name="Wilkins M.J."/>
            <person name="Karaoz U."/>
            <person name="Brodie E.L."/>
            <person name="Williams K.H."/>
            <person name="Hubbard S.S."/>
            <person name="Banfield J.F."/>
        </authorList>
    </citation>
    <scope>NUCLEOTIDE SEQUENCE [LARGE SCALE GENOMIC DNA]</scope>
</reference>
<comment type="similarity">
    <text evidence="1">Belongs to the LacAB/RpiB family.</text>
</comment>
<dbReference type="NCBIfam" id="TIGR00689">
    <property type="entry name" value="rpiB_lacA_lacB"/>
    <property type="match status" value="1"/>
</dbReference>
<dbReference type="AlphaFoldDB" id="A0A1F7WHJ2"/>
<dbReference type="PANTHER" id="PTHR30345:SF0">
    <property type="entry name" value="DNA DAMAGE-REPAIR_TOLERATION PROTEIN DRT102"/>
    <property type="match status" value="1"/>
</dbReference>
<organism evidence="2 3">
    <name type="scientific">Candidatus Woesebacteria bacterium GWA1_41_8</name>
    <dbReference type="NCBI Taxonomy" id="1802471"/>
    <lineage>
        <taxon>Bacteria</taxon>
        <taxon>Candidatus Woeseibacteriota</taxon>
    </lineage>
</organism>
<sequence length="154" mass="17616">MMKIYLGSDHRGFKLKEKITQWLFEWKYNFEDMGAQFYNEKDDYTKYATEVASVVGDKNNVTAKSRGILLCGSGVGVDVMANKFDGIRASIGKSEEQVKAGRRDDDMNVLVIAADYTKDDEAKIMVKAFLETEFDKAVRHKRRLQDIEKIEANN</sequence>
<dbReference type="PANTHER" id="PTHR30345">
    <property type="entry name" value="RIBOSE-5-PHOSPHATE ISOMERASE B"/>
    <property type="match status" value="1"/>
</dbReference>
<accession>A0A1F7WHJ2</accession>
<dbReference type="GO" id="GO:0019316">
    <property type="term" value="P:D-allose catabolic process"/>
    <property type="evidence" value="ECO:0007669"/>
    <property type="project" value="TreeGrafter"/>
</dbReference>
<dbReference type="Proteomes" id="UP000176198">
    <property type="component" value="Unassembled WGS sequence"/>
</dbReference>
<dbReference type="Gene3D" id="3.40.1400.10">
    <property type="entry name" value="Sugar-phosphate isomerase, RpiB/LacA/LacB"/>
    <property type="match status" value="1"/>
</dbReference>
<evidence type="ECO:0008006" key="4">
    <source>
        <dbReference type="Google" id="ProtNLM"/>
    </source>
</evidence>
<evidence type="ECO:0000256" key="1">
    <source>
        <dbReference type="ARBA" id="ARBA00008754"/>
    </source>
</evidence>
<dbReference type="NCBIfam" id="NF004051">
    <property type="entry name" value="PRK05571.1"/>
    <property type="match status" value="1"/>
</dbReference>
<evidence type="ECO:0000313" key="3">
    <source>
        <dbReference type="Proteomes" id="UP000176198"/>
    </source>
</evidence>
<gene>
    <name evidence="2" type="ORF">A2115_01005</name>
</gene>
<dbReference type="SUPFAM" id="SSF89623">
    <property type="entry name" value="Ribose/Galactose isomerase RpiB/AlsB"/>
    <property type="match status" value="1"/>
</dbReference>
<dbReference type="InterPro" id="IPR036569">
    <property type="entry name" value="RpiB_LacA_LacB_sf"/>
</dbReference>
<dbReference type="GO" id="GO:0009052">
    <property type="term" value="P:pentose-phosphate shunt, non-oxidative branch"/>
    <property type="evidence" value="ECO:0007669"/>
    <property type="project" value="TreeGrafter"/>
</dbReference>
<dbReference type="GO" id="GO:0004751">
    <property type="term" value="F:ribose-5-phosphate isomerase activity"/>
    <property type="evidence" value="ECO:0007669"/>
    <property type="project" value="TreeGrafter"/>
</dbReference>